<name>A0A0R2QK88_9ACTN</name>
<organism evidence="3 4">
    <name type="scientific">Acidimicrobiia bacterium BACL6 MAG-120924-bin43</name>
    <dbReference type="NCBI Taxonomy" id="1655583"/>
    <lineage>
        <taxon>Bacteria</taxon>
        <taxon>Bacillati</taxon>
        <taxon>Actinomycetota</taxon>
        <taxon>Acidimicrobiia</taxon>
        <taxon>acIV cluster</taxon>
    </lineage>
</organism>
<dbReference type="CDD" id="cd01610">
    <property type="entry name" value="PAP2_like"/>
    <property type="match status" value="1"/>
</dbReference>
<sequence>MSTEPNAPRQLLHLRMDAAVDNALEHIRDNKIVIVIFSIASAVGDFGLLWHIIGLVRSIGSIDRLRQALIFSILIGLESLILNQGIKRLFRRSRPTEKGDTRFALRKPRTSSFPSGHSSSAFFSALTLTYFTTWPWWLLFYTFAFIITTSRVGVRIHHASDVIAGAFAGTLMGVVGLLVLRHYGV</sequence>
<feature type="transmembrane region" description="Helical" evidence="1">
    <location>
        <begin position="159"/>
        <end position="180"/>
    </location>
</feature>
<keyword evidence="1" id="KW-0812">Transmembrane</keyword>
<dbReference type="PANTHER" id="PTHR14969">
    <property type="entry name" value="SPHINGOSINE-1-PHOSPHATE PHOSPHOHYDROLASE"/>
    <property type="match status" value="1"/>
</dbReference>
<dbReference type="PANTHER" id="PTHR14969:SF13">
    <property type="entry name" value="AT30094P"/>
    <property type="match status" value="1"/>
</dbReference>
<accession>A0A0R2QK88</accession>
<dbReference type="SMART" id="SM00014">
    <property type="entry name" value="acidPPc"/>
    <property type="match status" value="1"/>
</dbReference>
<feature type="transmembrane region" description="Helical" evidence="1">
    <location>
        <begin position="121"/>
        <end position="147"/>
    </location>
</feature>
<dbReference type="SUPFAM" id="SSF48317">
    <property type="entry name" value="Acid phosphatase/Vanadium-dependent haloperoxidase"/>
    <property type="match status" value="1"/>
</dbReference>
<dbReference type="InterPro" id="IPR036938">
    <property type="entry name" value="PAP2/HPO_sf"/>
</dbReference>
<dbReference type="EMBL" id="LIBJ01000063">
    <property type="protein sequence ID" value="KRO48765.1"/>
    <property type="molecule type" value="Genomic_DNA"/>
</dbReference>
<dbReference type="Pfam" id="PF01569">
    <property type="entry name" value="PAP2"/>
    <property type="match status" value="1"/>
</dbReference>
<dbReference type="InterPro" id="IPR000326">
    <property type="entry name" value="PAP2/HPO"/>
</dbReference>
<proteinExistence type="predicted"/>
<feature type="transmembrane region" description="Helical" evidence="1">
    <location>
        <begin position="68"/>
        <end position="86"/>
    </location>
</feature>
<reference evidence="3 4" key="1">
    <citation type="submission" date="2015-10" db="EMBL/GenBank/DDBJ databases">
        <title>Metagenome-Assembled Genomes uncover a global brackish microbiome.</title>
        <authorList>
            <person name="Hugerth L.W."/>
            <person name="Larsson J."/>
            <person name="Alneberg J."/>
            <person name="Lindh M.V."/>
            <person name="Legrand C."/>
            <person name="Pinhassi J."/>
            <person name="Andersson A.F."/>
        </authorList>
    </citation>
    <scope>NUCLEOTIDE SEQUENCE [LARGE SCALE GENOMIC DNA]</scope>
    <source>
        <strain evidence="3">BACL6 MAG-120924-bin43</strain>
    </source>
</reference>
<evidence type="ECO:0000313" key="3">
    <source>
        <dbReference type="EMBL" id="KRO48765.1"/>
    </source>
</evidence>
<dbReference type="Proteomes" id="UP000051017">
    <property type="component" value="Unassembled WGS sequence"/>
</dbReference>
<evidence type="ECO:0000256" key="1">
    <source>
        <dbReference type="SAM" id="Phobius"/>
    </source>
</evidence>
<dbReference type="AlphaFoldDB" id="A0A0R2QK88"/>
<feature type="transmembrane region" description="Helical" evidence="1">
    <location>
        <begin position="32"/>
        <end position="56"/>
    </location>
</feature>
<comment type="caution">
    <text evidence="3">The sequence shown here is derived from an EMBL/GenBank/DDBJ whole genome shotgun (WGS) entry which is preliminary data.</text>
</comment>
<dbReference type="Gene3D" id="1.20.144.10">
    <property type="entry name" value="Phosphatidic acid phosphatase type 2/haloperoxidase"/>
    <property type="match status" value="1"/>
</dbReference>
<evidence type="ECO:0000313" key="4">
    <source>
        <dbReference type="Proteomes" id="UP000051017"/>
    </source>
</evidence>
<gene>
    <name evidence="3" type="ORF">ABR75_07715</name>
</gene>
<protein>
    <recommendedName>
        <fullName evidence="2">Phosphatidic acid phosphatase type 2/haloperoxidase domain-containing protein</fullName>
    </recommendedName>
</protein>
<feature type="domain" description="Phosphatidic acid phosphatase type 2/haloperoxidase" evidence="2">
    <location>
        <begin position="68"/>
        <end position="177"/>
    </location>
</feature>
<keyword evidence="1" id="KW-1133">Transmembrane helix</keyword>
<evidence type="ECO:0000259" key="2">
    <source>
        <dbReference type="SMART" id="SM00014"/>
    </source>
</evidence>
<keyword evidence="1" id="KW-0472">Membrane</keyword>